<evidence type="ECO:0000313" key="5">
    <source>
        <dbReference type="Proteomes" id="UP001590950"/>
    </source>
</evidence>
<feature type="domain" description="AIG1-type G" evidence="3">
    <location>
        <begin position="53"/>
        <end position="177"/>
    </location>
</feature>
<reference evidence="4 5" key="1">
    <citation type="submission" date="2024-09" db="EMBL/GenBank/DDBJ databases">
        <title>Rethinking Asexuality: The Enigmatic Case of Functional Sexual Genes in Lepraria (Stereocaulaceae).</title>
        <authorList>
            <person name="Doellman M."/>
            <person name="Sun Y."/>
            <person name="Barcenas-Pena A."/>
            <person name="Lumbsch H.T."/>
            <person name="Grewe F."/>
        </authorList>
    </citation>
    <scope>NUCLEOTIDE SEQUENCE [LARGE SCALE GENOMIC DNA]</scope>
    <source>
        <strain evidence="4 5">Mercado 3170</strain>
    </source>
</reference>
<sequence>MGWVKHRRGAPDRSPPGIGSGSQPFPYQTPIWSGSQPLPYHTQNEAEPKDVFILVMGPTGSGKTSFINLCSDTSSLEVGHGLRSCTESIAEATFEHKGYSIHMIDTPGFDDTSRSDSEILMEVASYLATTYNLSMRIDGLIYITRITDTRITGINRKNLVMFSKLVGQKALSKVILATSMWDKEQTLQVAEAREEELIRTFWKPFIDEGSAVYRLYRDRNTALRVVDALLPSHGSDGEVLNIQRELVDQSRPLIDTEAGHELAQELQELEQKLRDVIGSLEVDVDSIAAEKDASFAEAMRRERAHLDFQLSRAQKEQNKLHVDFRRLKEDRDAKIGALTQQIEMERKKQAADIEKLNIELARLRMEAQQHQSTSGGGDRKSSGVEGNNLSQIFGEASKMKDLEKELANLRREIAEKDARMGDMRSFMLKHILDSPEGPPPPYSEPDLSVKRLPTNPKAQDSIEDYDTSQSPSSDDGDNHDGLKSSLARKQNRSSAAGSLRHKLRGTKNKTTPQQSVYMRRAEYEARRRLQAELYEHSLQSYVDFSRTSLSKYHLNRLASIGLDPMISTLRVNGIPSAQEYEYQEYLTNPSQDLEESSGQTRGWLFAEVLVCRNMALTVYANCRRLQDADFAREFVSVLVLAPQSLRAQRVVTMKRVIIGDVHKLAESLVEFTRHLYQTYKQSALPQLQTSILEIHKHFRSILVSIGLYDNMTTLETKFLVDALEVLLKNPYEDRNAPLLAIFCKWRCACQVLDLGVLAYEGAHVSNFHEQFLVNESDSFELPERSLSLPYTKSSPQISKRIYYRRLGLRCLSPFLEGREVWVFDSTMEQQVPPLYLLTDIETFADVWGPVWKVRDRTQPGLFSKYNVGGGSILPWEFNADTHPMLGANERLCHWKSSTFYVQDSERSSLGLSSSSSSPTSSEAEEPAAHEPVLMSFTGLESLLIGADQSPRLQWKPCTCPVDSLKQHLKNAGRLDHIIASKSYRYVDSQQNSLVGGSHGVQIGHSRTWKDKKEEPLKKSVLDVWENEADSRDPREFENFWGVAVSLCTMNAQRVRLVELLGEDSVFALLRHFPWSDLSQDGTRSNVRKQYLKAVRSYNPLALGDLWDRHPSWRKDLGNAILICLRIMFRTGYDANRDEFHMLWLPPRCRAPRRVTLKPADQSWVKFLKDTTYSVTVAVVVEDSLGSRYRCSGNRPRWFKTPSLLETAICINSTLDPAPKLIQRSGCQDENHYVTRKDFKEWQSTWDVSAIEPGVRLWMHSQTRIRTICPLTKWHLLLEVDTAKRLILREMIGMKPTEQIGHWEYTDEELDGDDVRPIPVHITS</sequence>
<feature type="compositionally biased region" description="Low complexity" evidence="2">
    <location>
        <begin position="908"/>
        <end position="921"/>
    </location>
</feature>
<evidence type="ECO:0000259" key="3">
    <source>
        <dbReference type="Pfam" id="PF04548"/>
    </source>
</evidence>
<organism evidence="4 5">
    <name type="scientific">Stereocaulon virgatum</name>
    <dbReference type="NCBI Taxonomy" id="373712"/>
    <lineage>
        <taxon>Eukaryota</taxon>
        <taxon>Fungi</taxon>
        <taxon>Dikarya</taxon>
        <taxon>Ascomycota</taxon>
        <taxon>Pezizomycotina</taxon>
        <taxon>Lecanoromycetes</taxon>
        <taxon>OSLEUM clade</taxon>
        <taxon>Lecanoromycetidae</taxon>
        <taxon>Lecanorales</taxon>
        <taxon>Lecanorineae</taxon>
        <taxon>Stereocaulaceae</taxon>
        <taxon>Stereocaulon</taxon>
    </lineage>
</organism>
<keyword evidence="5" id="KW-1185">Reference proteome</keyword>
<feature type="compositionally biased region" description="Polar residues" evidence="2">
    <location>
        <begin position="21"/>
        <end position="40"/>
    </location>
</feature>
<feature type="region of interest" description="Disordered" evidence="2">
    <location>
        <begin position="908"/>
        <end position="927"/>
    </location>
</feature>
<dbReference type="InterPro" id="IPR027417">
    <property type="entry name" value="P-loop_NTPase"/>
</dbReference>
<evidence type="ECO:0000256" key="2">
    <source>
        <dbReference type="SAM" id="MobiDB-lite"/>
    </source>
</evidence>
<protein>
    <recommendedName>
        <fullName evidence="3">AIG1-type G domain-containing protein</fullName>
    </recommendedName>
</protein>
<dbReference type="Proteomes" id="UP001590950">
    <property type="component" value="Unassembled WGS sequence"/>
</dbReference>
<feature type="region of interest" description="Disordered" evidence="2">
    <location>
        <begin position="1"/>
        <end position="40"/>
    </location>
</feature>
<dbReference type="Gene3D" id="3.40.50.300">
    <property type="entry name" value="P-loop containing nucleotide triphosphate hydrolases"/>
    <property type="match status" value="1"/>
</dbReference>
<evidence type="ECO:0000313" key="4">
    <source>
        <dbReference type="EMBL" id="KAL2043799.1"/>
    </source>
</evidence>
<feature type="region of interest" description="Disordered" evidence="2">
    <location>
        <begin position="366"/>
        <end position="387"/>
    </location>
</feature>
<feature type="region of interest" description="Disordered" evidence="2">
    <location>
        <begin position="431"/>
        <end position="515"/>
    </location>
</feature>
<name>A0ABR4ADA5_9LECA</name>
<dbReference type="Pfam" id="PF04548">
    <property type="entry name" value="AIG1"/>
    <property type="match status" value="1"/>
</dbReference>
<dbReference type="InterPro" id="IPR006703">
    <property type="entry name" value="G_AIG1"/>
</dbReference>
<comment type="caution">
    <text evidence="4">The sequence shown here is derived from an EMBL/GenBank/DDBJ whole genome shotgun (WGS) entry which is preliminary data.</text>
</comment>
<evidence type="ECO:0000256" key="1">
    <source>
        <dbReference type="ARBA" id="ARBA00022741"/>
    </source>
</evidence>
<dbReference type="SUPFAM" id="SSF52540">
    <property type="entry name" value="P-loop containing nucleoside triphosphate hydrolases"/>
    <property type="match status" value="1"/>
</dbReference>
<accession>A0ABR4ADA5</accession>
<dbReference type="CDD" id="cd00882">
    <property type="entry name" value="Ras_like_GTPase"/>
    <property type="match status" value="1"/>
</dbReference>
<dbReference type="EMBL" id="JBEFKJ010000010">
    <property type="protein sequence ID" value="KAL2043799.1"/>
    <property type="molecule type" value="Genomic_DNA"/>
</dbReference>
<gene>
    <name evidence="4" type="ORF">N7G274_003319</name>
</gene>
<keyword evidence="1" id="KW-0547">Nucleotide-binding</keyword>
<proteinExistence type="predicted"/>